<accession>A0ABW2YID7</accession>
<evidence type="ECO:0000313" key="2">
    <source>
        <dbReference type="EMBL" id="MFD0737947.1"/>
    </source>
</evidence>
<dbReference type="Proteomes" id="UP001597090">
    <property type="component" value="Unassembled WGS sequence"/>
</dbReference>
<evidence type="ECO:0000313" key="3">
    <source>
        <dbReference type="Proteomes" id="UP001597090"/>
    </source>
</evidence>
<feature type="chain" id="PRO_5045575434" evidence="1">
    <location>
        <begin position="31"/>
        <end position="107"/>
    </location>
</feature>
<dbReference type="EMBL" id="JBHTIH010000002">
    <property type="protein sequence ID" value="MFD0737947.1"/>
    <property type="molecule type" value="Genomic_DNA"/>
</dbReference>
<comment type="caution">
    <text evidence="2">The sequence shown here is derived from an EMBL/GenBank/DDBJ whole genome shotgun (WGS) entry which is preliminary data.</text>
</comment>
<keyword evidence="3" id="KW-1185">Reference proteome</keyword>
<protein>
    <submittedName>
        <fullName evidence="2">Uncharacterized protein</fullName>
    </submittedName>
</protein>
<name>A0ABW2YID7_9GAMM</name>
<organism evidence="2 3">
    <name type="scientific">Lysobacter koreensis</name>
    <dbReference type="NCBI Taxonomy" id="266122"/>
    <lineage>
        <taxon>Bacteria</taxon>
        <taxon>Pseudomonadati</taxon>
        <taxon>Pseudomonadota</taxon>
        <taxon>Gammaproteobacteria</taxon>
        <taxon>Lysobacterales</taxon>
        <taxon>Lysobacteraceae</taxon>
        <taxon>Lysobacter</taxon>
    </lineage>
</organism>
<evidence type="ECO:0000256" key="1">
    <source>
        <dbReference type="SAM" id="SignalP"/>
    </source>
</evidence>
<feature type="signal peptide" evidence="1">
    <location>
        <begin position="1"/>
        <end position="30"/>
    </location>
</feature>
<proteinExistence type="predicted"/>
<gene>
    <name evidence="2" type="ORF">ACFQZQ_01405</name>
</gene>
<keyword evidence="1" id="KW-0732">Signal</keyword>
<dbReference type="RefSeq" id="WP_386810901.1">
    <property type="nucleotide sequence ID" value="NZ_JBHTIH010000002.1"/>
</dbReference>
<reference evidence="3" key="1">
    <citation type="journal article" date="2019" name="Int. J. Syst. Evol. Microbiol.">
        <title>The Global Catalogue of Microorganisms (GCM) 10K type strain sequencing project: providing services to taxonomists for standard genome sequencing and annotation.</title>
        <authorList>
            <consortium name="The Broad Institute Genomics Platform"/>
            <consortium name="The Broad Institute Genome Sequencing Center for Infectious Disease"/>
            <person name="Wu L."/>
            <person name="Ma J."/>
        </authorList>
    </citation>
    <scope>NUCLEOTIDE SEQUENCE [LARGE SCALE GENOMIC DNA]</scope>
    <source>
        <strain evidence="3">CCUG 55491</strain>
    </source>
</reference>
<sequence length="107" mass="11622">MRKPLSAFLPTALVCAVALATLLPAAPAQAGLFEKKPEDAALEAERAGMQSVSIWVDVSWGFRNQGAANALNRAHQSFAARGYRVLTVEPYIENGDLQGFFVTYQRP</sequence>